<dbReference type="GO" id="GO:0003677">
    <property type="term" value="F:DNA binding"/>
    <property type="evidence" value="ECO:0007669"/>
    <property type="project" value="InterPro"/>
</dbReference>
<evidence type="ECO:0000313" key="3">
    <source>
        <dbReference type="Proteomes" id="UP000178946"/>
    </source>
</evidence>
<organism evidence="2 3">
    <name type="scientific">Candidatus Wolfebacteria bacterium RIFCSPLOWO2_01_FULL_45_19</name>
    <dbReference type="NCBI Taxonomy" id="1802557"/>
    <lineage>
        <taxon>Bacteria</taxon>
        <taxon>Candidatus Wolfeibacteriota</taxon>
    </lineage>
</organism>
<proteinExistence type="predicted"/>
<dbReference type="Pfam" id="PF01797">
    <property type="entry name" value="Y1_Tnp"/>
    <property type="match status" value="1"/>
</dbReference>
<gene>
    <name evidence="2" type="ORF">A3A20_00960</name>
</gene>
<dbReference type="SUPFAM" id="SSF143422">
    <property type="entry name" value="Transposase IS200-like"/>
    <property type="match status" value="1"/>
</dbReference>
<sequence length="237" mass="28461">MRPKIIAGKIYHVLNRGVDKRPIFLEDKDYLRFIHDLYEFNDQNPINNGFYHFQTQYNVVGLRYIGANTTTNRRPRKFLVEILAFCLMKNHYHLMVIPKTDRALALFMKRLNQGYTRYFNEKNERSGVLFQGKYKAVEVNREAHFIHLPYYIHCNPLDYSAPNWRKREIKDYKKVFASLTNWRWSSFPDYIGQKNFPSVTQRDFLLKFFDGPEEYKKSMIAWLKDMDFDAIADIALE</sequence>
<accession>A0A1F8DS44</accession>
<dbReference type="GO" id="GO:0006313">
    <property type="term" value="P:DNA transposition"/>
    <property type="evidence" value="ECO:0007669"/>
    <property type="project" value="InterPro"/>
</dbReference>
<dbReference type="InterPro" id="IPR036515">
    <property type="entry name" value="Transposase_17_sf"/>
</dbReference>
<feature type="domain" description="Transposase IS200-like" evidence="1">
    <location>
        <begin position="6"/>
        <end position="155"/>
    </location>
</feature>
<dbReference type="GO" id="GO:0004803">
    <property type="term" value="F:transposase activity"/>
    <property type="evidence" value="ECO:0007669"/>
    <property type="project" value="InterPro"/>
</dbReference>
<protein>
    <recommendedName>
        <fullName evidence="1">Transposase IS200-like domain-containing protein</fullName>
    </recommendedName>
</protein>
<dbReference type="Proteomes" id="UP000178946">
    <property type="component" value="Unassembled WGS sequence"/>
</dbReference>
<dbReference type="PANTHER" id="PTHR34322">
    <property type="entry name" value="TRANSPOSASE, Y1_TNP DOMAIN-CONTAINING"/>
    <property type="match status" value="1"/>
</dbReference>
<dbReference type="PANTHER" id="PTHR34322:SF2">
    <property type="entry name" value="TRANSPOSASE IS200-LIKE DOMAIN-CONTAINING PROTEIN"/>
    <property type="match status" value="1"/>
</dbReference>
<dbReference type="AlphaFoldDB" id="A0A1F8DS44"/>
<name>A0A1F8DS44_9BACT</name>
<evidence type="ECO:0000259" key="1">
    <source>
        <dbReference type="SMART" id="SM01321"/>
    </source>
</evidence>
<comment type="caution">
    <text evidence="2">The sequence shown here is derived from an EMBL/GenBank/DDBJ whole genome shotgun (WGS) entry which is preliminary data.</text>
</comment>
<reference evidence="2 3" key="1">
    <citation type="journal article" date="2016" name="Nat. Commun.">
        <title>Thousands of microbial genomes shed light on interconnected biogeochemical processes in an aquifer system.</title>
        <authorList>
            <person name="Anantharaman K."/>
            <person name="Brown C.T."/>
            <person name="Hug L.A."/>
            <person name="Sharon I."/>
            <person name="Castelle C.J."/>
            <person name="Probst A.J."/>
            <person name="Thomas B.C."/>
            <person name="Singh A."/>
            <person name="Wilkins M.J."/>
            <person name="Karaoz U."/>
            <person name="Brodie E.L."/>
            <person name="Williams K.H."/>
            <person name="Hubbard S.S."/>
            <person name="Banfield J.F."/>
        </authorList>
    </citation>
    <scope>NUCLEOTIDE SEQUENCE [LARGE SCALE GENOMIC DNA]</scope>
</reference>
<dbReference type="STRING" id="1802557.A3A20_00960"/>
<dbReference type="InterPro" id="IPR002686">
    <property type="entry name" value="Transposase_17"/>
</dbReference>
<evidence type="ECO:0000313" key="2">
    <source>
        <dbReference type="EMBL" id="OGM90809.1"/>
    </source>
</evidence>
<dbReference type="SMART" id="SM01321">
    <property type="entry name" value="Y1_Tnp"/>
    <property type="match status" value="1"/>
</dbReference>
<dbReference type="EMBL" id="MGIR01000007">
    <property type="protein sequence ID" value="OGM90809.1"/>
    <property type="molecule type" value="Genomic_DNA"/>
</dbReference>
<dbReference type="Gene3D" id="3.30.70.1290">
    <property type="entry name" value="Transposase IS200-like"/>
    <property type="match status" value="1"/>
</dbReference>